<dbReference type="AlphaFoldDB" id="A0A1H9ZSA3"/>
<proteinExistence type="predicted"/>
<keyword evidence="3" id="KW-1185">Reference proteome</keyword>
<organism evidence="2 3">
    <name type="scientific">Natronincola peptidivorans</name>
    <dbReference type="NCBI Taxonomy" id="426128"/>
    <lineage>
        <taxon>Bacteria</taxon>
        <taxon>Bacillati</taxon>
        <taxon>Bacillota</taxon>
        <taxon>Clostridia</taxon>
        <taxon>Peptostreptococcales</taxon>
        <taxon>Natronincolaceae</taxon>
        <taxon>Natronincola</taxon>
    </lineage>
</organism>
<dbReference type="PANTHER" id="PTHR43174">
    <property type="entry name" value="UDP-N-ACETYLGLUCOSAMINE 2-EPIMERASE"/>
    <property type="match status" value="1"/>
</dbReference>
<dbReference type="Pfam" id="PF02350">
    <property type="entry name" value="Epimerase_2"/>
    <property type="match status" value="1"/>
</dbReference>
<gene>
    <name evidence="2" type="ORF">SAMN05660297_00700</name>
</gene>
<dbReference type="GO" id="GO:0006047">
    <property type="term" value="P:UDP-N-acetylglucosamine metabolic process"/>
    <property type="evidence" value="ECO:0007669"/>
    <property type="project" value="InterPro"/>
</dbReference>
<dbReference type="SUPFAM" id="SSF53756">
    <property type="entry name" value="UDP-Glycosyltransferase/glycogen phosphorylase"/>
    <property type="match status" value="1"/>
</dbReference>
<dbReference type="InterPro" id="IPR020004">
    <property type="entry name" value="UDP-GlcNAc_Epase"/>
</dbReference>
<dbReference type="RefSeq" id="WP_090439383.1">
    <property type="nucleotide sequence ID" value="NZ_FOHU01000002.1"/>
</dbReference>
<protein>
    <submittedName>
        <fullName evidence="2">GDP/UDP-N,N'-diacetylbacillosamine 2-epimerase (Hydrolysing)</fullName>
    </submittedName>
</protein>
<sequence length="394" mass="44543">MKKKFAVVTGTRAEYGLLRPLIKEINKDMHIETALIVTGAHLSDFYGKTIDFIKEDGFKIDFVVDMELKGDKETEICHSMAIGLKKFSSLFSNAAFDGVIILGDRYELLSVCTAAVIHRVPIVHIHGGEVTEGAIDDTIRHAITKMTSIHFPSLDIYRDRIIQMGENPERVYSVGSLAIDNMREIKLMNKEEISQYTGINFKEKIALMTYHPVTLNCFNHISVEIKEIMKALVDTNLIVLITMPNADMGSQEVYSVILEYMNRYPDKFQLRKNLGQKAYLSSMKYAAMMIGNSSSGISESPYFKLPVVNVGERQKGRLRTPNIIDCEGRKEKVLQAIHQALSEDFKSKIQSMNNPYGDGTTAKKIANVLKQVNFKDKDELLKKGFYDLTSIRMC</sequence>
<reference evidence="2 3" key="1">
    <citation type="submission" date="2016-10" db="EMBL/GenBank/DDBJ databases">
        <authorList>
            <person name="de Groot N.N."/>
        </authorList>
    </citation>
    <scope>NUCLEOTIDE SEQUENCE [LARGE SCALE GENOMIC DNA]</scope>
    <source>
        <strain evidence="2 3">DSM 18979</strain>
    </source>
</reference>
<dbReference type="EMBL" id="FOHU01000002">
    <property type="protein sequence ID" value="SES84591.1"/>
    <property type="molecule type" value="Genomic_DNA"/>
</dbReference>
<dbReference type="Gene3D" id="3.40.50.2000">
    <property type="entry name" value="Glycogen Phosphorylase B"/>
    <property type="match status" value="2"/>
</dbReference>
<dbReference type="OrthoDB" id="9803238at2"/>
<dbReference type="CDD" id="cd03786">
    <property type="entry name" value="GTB_UDP-GlcNAc_2-Epimerase"/>
    <property type="match status" value="1"/>
</dbReference>
<dbReference type="STRING" id="426128.SAMN05660297_00700"/>
<dbReference type="PANTHER" id="PTHR43174:SF3">
    <property type="entry name" value="UDP-N-ACETYLGLUCOSAMINE 2-EPIMERASE"/>
    <property type="match status" value="1"/>
</dbReference>
<evidence type="ECO:0000313" key="3">
    <source>
        <dbReference type="Proteomes" id="UP000199568"/>
    </source>
</evidence>
<dbReference type="InterPro" id="IPR029767">
    <property type="entry name" value="WecB-like"/>
</dbReference>
<dbReference type="InterPro" id="IPR003331">
    <property type="entry name" value="UDP_GlcNAc_Epimerase_2_dom"/>
</dbReference>
<dbReference type="NCBIfam" id="TIGR03568">
    <property type="entry name" value="NeuC_NnaA"/>
    <property type="match status" value="1"/>
</dbReference>
<dbReference type="Proteomes" id="UP000199568">
    <property type="component" value="Unassembled WGS sequence"/>
</dbReference>
<feature type="domain" description="UDP-N-acetylglucosamine 2-epimerase" evidence="1">
    <location>
        <begin position="23"/>
        <end position="370"/>
    </location>
</feature>
<evidence type="ECO:0000313" key="2">
    <source>
        <dbReference type="EMBL" id="SES84591.1"/>
    </source>
</evidence>
<dbReference type="GO" id="GO:0004553">
    <property type="term" value="F:hydrolase activity, hydrolyzing O-glycosyl compounds"/>
    <property type="evidence" value="ECO:0007669"/>
    <property type="project" value="InterPro"/>
</dbReference>
<name>A0A1H9ZSA3_9FIRM</name>
<accession>A0A1H9ZSA3</accession>
<evidence type="ECO:0000259" key="1">
    <source>
        <dbReference type="Pfam" id="PF02350"/>
    </source>
</evidence>